<evidence type="ECO:0000256" key="19">
    <source>
        <dbReference type="PIRNR" id="PIRNR017184"/>
    </source>
</evidence>
<feature type="binding site" evidence="18">
    <location>
        <position position="59"/>
    </location>
    <ligand>
        <name>K(+)</name>
        <dbReference type="ChEBI" id="CHEBI:29103"/>
    </ligand>
</feature>
<feature type="domain" description="YjeF C-terminal" evidence="20">
    <location>
        <begin position="226"/>
        <end position="499"/>
    </location>
</feature>
<comment type="catalytic activity">
    <reaction evidence="16 17 19">
        <text>(6S)-NADPHX + ADP = AMP + phosphate + NADPH + H(+)</text>
        <dbReference type="Rhea" id="RHEA:32235"/>
        <dbReference type="ChEBI" id="CHEBI:15378"/>
        <dbReference type="ChEBI" id="CHEBI:43474"/>
        <dbReference type="ChEBI" id="CHEBI:57783"/>
        <dbReference type="ChEBI" id="CHEBI:64076"/>
        <dbReference type="ChEBI" id="CHEBI:456215"/>
        <dbReference type="ChEBI" id="CHEBI:456216"/>
        <dbReference type="EC" id="4.2.1.136"/>
    </reaction>
</comment>
<dbReference type="NCBIfam" id="TIGR00196">
    <property type="entry name" value="yjeF_cterm"/>
    <property type="match status" value="1"/>
</dbReference>
<dbReference type="Proteomes" id="UP000243588">
    <property type="component" value="Unassembled WGS sequence"/>
</dbReference>
<dbReference type="GO" id="GO:0052856">
    <property type="term" value="F:NAD(P)HX epimerase activity"/>
    <property type="evidence" value="ECO:0007669"/>
    <property type="project" value="UniProtKB-UniRule"/>
</dbReference>
<comment type="cofactor">
    <cofactor evidence="18 19">
        <name>K(+)</name>
        <dbReference type="ChEBI" id="CHEBI:29103"/>
    </cofactor>
    <text evidence="18 19">Binds 1 potassium ion per subunit.</text>
</comment>
<evidence type="ECO:0000256" key="5">
    <source>
        <dbReference type="ARBA" id="ARBA00022723"/>
    </source>
</evidence>
<feature type="binding site" evidence="18">
    <location>
        <begin position="128"/>
        <end position="134"/>
    </location>
    <ligand>
        <name>(6S)-NADPHX</name>
        <dbReference type="ChEBI" id="CHEBI:64076"/>
    </ligand>
</feature>
<sequence length="501" mass="54629">MKILNSQQVLAIDKETLASQYISSFKLMERASTKVFDKLKDRYKLYQTSFVILCGKGNNGGDGLALARLLKEGGAFVRVYLLQAKKYTPESVQNQDLLEERDIAVEKFTPKAKIKIKPDDIVIDAMFGIGLSEVLGDEWNDFFKHINEEKCYDRVSIDMPSGLFADVSTPKTANVFKANIVYTFQLPKLSLLLPESKEYVKEFEVVDINLDADAIAKAETMCYFVDKDRVKSKLKKGSKFDHKGCFGHALVMGGSFGKIGAMVLASKAAMKSGSGLVSAYIPGCGYTTMQTAIPEVMCLVGEDEKQLVNFPDVSNYDAVGVGCGLGTSKETAKGFVAFLKGAKEAKMVIDADGLNIISEQKCLDKVPAQTILTPHEKELSRLIGTWDSDFDKIEKVKTMAKKHNLVFVVKGAHTMVVTPSEEVYFNSTGNWGMATAGSGDTLTGIITSLLGQGYAAEDAAIVGVYLHGLAGDCAVESIHPYSLLASDISNAISTAYKRLYE</sequence>
<dbReference type="InterPro" id="IPR000631">
    <property type="entry name" value="CARKD"/>
</dbReference>
<evidence type="ECO:0000256" key="12">
    <source>
        <dbReference type="ARBA" id="ARBA00023239"/>
    </source>
</evidence>
<dbReference type="EC" id="4.2.1.136" evidence="19"/>
<comment type="caution">
    <text evidence="18">Lacks conserved residue(s) required for the propagation of feature annotation.</text>
</comment>
<dbReference type="GO" id="GO:0052855">
    <property type="term" value="F:ADP-dependent NAD(P)H-hydrate dehydratase activity"/>
    <property type="evidence" value="ECO:0007669"/>
    <property type="project" value="UniProtKB-UniRule"/>
</dbReference>
<keyword evidence="22" id="KW-0418">Kinase</keyword>
<evidence type="ECO:0000256" key="18">
    <source>
        <dbReference type="HAMAP-Rule" id="MF_01966"/>
    </source>
</evidence>
<evidence type="ECO:0000256" key="3">
    <source>
        <dbReference type="ARBA" id="ARBA00006001"/>
    </source>
</evidence>
<dbReference type="RefSeq" id="WP_090406911.1">
    <property type="nucleotide sequence ID" value="NZ_FNDQ01000006.1"/>
</dbReference>
<comment type="similarity">
    <text evidence="3 19">In the N-terminal section; belongs to the NnrE/AIBP family.</text>
</comment>
<keyword evidence="10 17" id="KW-0520">NAD</keyword>
<dbReference type="PROSITE" id="PS51385">
    <property type="entry name" value="YJEF_N"/>
    <property type="match status" value="1"/>
</dbReference>
<dbReference type="InterPro" id="IPR030677">
    <property type="entry name" value="Nnr"/>
</dbReference>
<name>A0A1G8D8L8_9FLAO</name>
<dbReference type="CDD" id="cd01171">
    <property type="entry name" value="YXKO-related"/>
    <property type="match status" value="1"/>
</dbReference>
<gene>
    <name evidence="18" type="primary">nnrE</name>
    <name evidence="17" type="synonym">nnrD</name>
    <name evidence="22" type="ORF">SAMN05421818_10653</name>
</gene>
<evidence type="ECO:0000256" key="4">
    <source>
        <dbReference type="ARBA" id="ARBA00009524"/>
    </source>
</evidence>
<dbReference type="Pfam" id="PF01256">
    <property type="entry name" value="Carb_kinase"/>
    <property type="match status" value="1"/>
</dbReference>
<dbReference type="InterPro" id="IPR017953">
    <property type="entry name" value="Carbohydrate_kinase_pred_CS"/>
</dbReference>
<dbReference type="InterPro" id="IPR036652">
    <property type="entry name" value="YjeF_N_dom_sf"/>
</dbReference>
<dbReference type="Pfam" id="PF03853">
    <property type="entry name" value="YjeF_N"/>
    <property type="match status" value="1"/>
</dbReference>
<keyword evidence="9 18" id="KW-0630">Potassium</keyword>
<comment type="similarity">
    <text evidence="18">Belongs to the NnrE/AIBP family.</text>
</comment>
<evidence type="ECO:0000256" key="10">
    <source>
        <dbReference type="ARBA" id="ARBA00023027"/>
    </source>
</evidence>
<feature type="domain" description="YjeF N-terminal" evidence="21">
    <location>
        <begin position="9"/>
        <end position="216"/>
    </location>
</feature>
<comment type="catalytic activity">
    <reaction evidence="1 18 19">
        <text>(6R)-NADHX = (6S)-NADHX</text>
        <dbReference type="Rhea" id="RHEA:32215"/>
        <dbReference type="ChEBI" id="CHEBI:64074"/>
        <dbReference type="ChEBI" id="CHEBI:64075"/>
        <dbReference type="EC" id="5.1.99.6"/>
    </reaction>
</comment>
<evidence type="ECO:0000256" key="2">
    <source>
        <dbReference type="ARBA" id="ARBA00000909"/>
    </source>
</evidence>
<comment type="subunit">
    <text evidence="17">Homotetramer.</text>
</comment>
<evidence type="ECO:0000256" key="1">
    <source>
        <dbReference type="ARBA" id="ARBA00000013"/>
    </source>
</evidence>
<dbReference type="InterPro" id="IPR029056">
    <property type="entry name" value="Ribokinase-like"/>
</dbReference>
<dbReference type="HAMAP" id="MF_01966">
    <property type="entry name" value="NADHX_epimerase"/>
    <property type="match status" value="1"/>
</dbReference>
<evidence type="ECO:0000256" key="6">
    <source>
        <dbReference type="ARBA" id="ARBA00022741"/>
    </source>
</evidence>
<dbReference type="PANTHER" id="PTHR12592">
    <property type="entry name" value="ATP-DEPENDENT (S)-NAD(P)H-HYDRATE DEHYDRATASE FAMILY MEMBER"/>
    <property type="match status" value="1"/>
</dbReference>
<comment type="function">
    <text evidence="14 19">Bifunctional enzyme that catalyzes the epimerization of the S- and R-forms of NAD(P)HX and the dehydration of the S-form of NAD(P)HX at the expense of ADP, which is converted to AMP. This allows the repair of both epimers of NAD(P)HX, a damaged form of NAD(P)H that is a result of enzymatic or heat-dependent hydration.</text>
</comment>
<dbReference type="PANTHER" id="PTHR12592:SF0">
    <property type="entry name" value="ATP-DEPENDENT (S)-NAD(P)H-HYDRATE DEHYDRATASE"/>
    <property type="match status" value="1"/>
</dbReference>
<feature type="binding site" evidence="17">
    <location>
        <begin position="410"/>
        <end position="414"/>
    </location>
    <ligand>
        <name>AMP</name>
        <dbReference type="ChEBI" id="CHEBI:456215"/>
    </ligand>
</feature>
<dbReference type="SUPFAM" id="SSF64153">
    <property type="entry name" value="YjeF N-terminal domain-like"/>
    <property type="match status" value="1"/>
</dbReference>
<keyword evidence="11 18" id="KW-0413">Isomerase</keyword>
<evidence type="ECO:0000256" key="15">
    <source>
        <dbReference type="ARBA" id="ARBA00048238"/>
    </source>
</evidence>
<dbReference type="Gene3D" id="3.40.1190.20">
    <property type="match status" value="1"/>
</dbReference>
<dbReference type="PROSITE" id="PS51383">
    <property type="entry name" value="YJEF_C_3"/>
    <property type="match status" value="1"/>
</dbReference>
<feature type="binding site" evidence="17">
    <location>
        <position position="440"/>
    </location>
    <ligand>
        <name>(6S)-NADPHX</name>
        <dbReference type="ChEBI" id="CHEBI:64076"/>
    </ligand>
</feature>
<dbReference type="InterPro" id="IPR004443">
    <property type="entry name" value="YjeF_N_dom"/>
</dbReference>
<evidence type="ECO:0000256" key="9">
    <source>
        <dbReference type="ARBA" id="ARBA00022958"/>
    </source>
</evidence>
<protein>
    <recommendedName>
        <fullName evidence="19">Bifunctional NAD(P)H-hydrate repair enzyme</fullName>
    </recommendedName>
    <alternativeName>
        <fullName evidence="19">Nicotinamide nucleotide repair protein</fullName>
    </alternativeName>
    <domain>
        <recommendedName>
            <fullName evidence="19">ADP-dependent (S)-NAD(P)H-hydrate dehydratase</fullName>
            <ecNumber evidence="19">4.2.1.136</ecNumber>
        </recommendedName>
        <alternativeName>
            <fullName evidence="19">ADP-dependent NAD(P)HX dehydratase</fullName>
        </alternativeName>
    </domain>
    <domain>
        <recommendedName>
            <fullName evidence="19">NAD(P)H-hydrate epimerase</fullName>
            <ecNumber evidence="19">5.1.99.6</ecNumber>
        </recommendedName>
    </domain>
</protein>
<dbReference type="GO" id="GO:0110051">
    <property type="term" value="P:metabolite repair"/>
    <property type="evidence" value="ECO:0007669"/>
    <property type="project" value="TreeGrafter"/>
</dbReference>
<evidence type="ECO:0000256" key="17">
    <source>
        <dbReference type="HAMAP-Rule" id="MF_01965"/>
    </source>
</evidence>
<dbReference type="SUPFAM" id="SSF53613">
    <property type="entry name" value="Ribokinase-like"/>
    <property type="match status" value="1"/>
</dbReference>
<dbReference type="GO" id="GO:0046496">
    <property type="term" value="P:nicotinamide nucleotide metabolic process"/>
    <property type="evidence" value="ECO:0007669"/>
    <property type="project" value="UniProtKB-UniRule"/>
</dbReference>
<keyword evidence="22" id="KW-0808">Transferase</keyword>
<comment type="similarity">
    <text evidence="17">Belongs to the NnrD/CARKD family.</text>
</comment>
<evidence type="ECO:0000256" key="11">
    <source>
        <dbReference type="ARBA" id="ARBA00023235"/>
    </source>
</evidence>
<dbReference type="NCBIfam" id="TIGR00197">
    <property type="entry name" value="yjeF_nterm"/>
    <property type="match status" value="1"/>
</dbReference>
<reference evidence="23" key="1">
    <citation type="submission" date="2016-10" db="EMBL/GenBank/DDBJ databases">
        <authorList>
            <person name="Varghese N."/>
            <person name="Submissions S."/>
        </authorList>
    </citation>
    <scope>NUCLEOTIDE SEQUENCE [LARGE SCALE GENOMIC DNA]</scope>
    <source>
        <strain evidence="23">DSM 23313</strain>
    </source>
</reference>
<keyword evidence="23" id="KW-1185">Reference proteome</keyword>
<dbReference type="Gene3D" id="3.40.50.10260">
    <property type="entry name" value="YjeF N-terminal domain"/>
    <property type="match status" value="1"/>
</dbReference>
<organism evidence="22 23">
    <name type="scientific">Myroides phaeus</name>
    <dbReference type="NCBI Taxonomy" id="702745"/>
    <lineage>
        <taxon>Bacteria</taxon>
        <taxon>Pseudomonadati</taxon>
        <taxon>Bacteroidota</taxon>
        <taxon>Flavobacteriia</taxon>
        <taxon>Flavobacteriales</taxon>
        <taxon>Flavobacteriaceae</taxon>
        <taxon>Myroides</taxon>
    </lineage>
</organism>
<comment type="function">
    <text evidence="18">Catalyzes the epimerization of the S- and R-forms of NAD(P)HX, a damaged form of NAD(P)H that is a result of enzymatic or heat-dependent hydration. This is a prerequisite for the S-specific NAD(P)H-hydrate dehydratase to allow the repair of both epimers of NAD(P)HX.</text>
</comment>
<feature type="binding site" evidence="18">
    <location>
        <position position="124"/>
    </location>
    <ligand>
        <name>K(+)</name>
        <dbReference type="ChEBI" id="CHEBI:29103"/>
    </ligand>
</feature>
<dbReference type="STRING" id="702745.SAMN05421818_10653"/>
<feature type="binding site" evidence="17">
    <location>
        <position position="261"/>
    </location>
    <ligand>
        <name>(6S)-NADPHX</name>
        <dbReference type="ChEBI" id="CHEBI:64076"/>
    </ligand>
</feature>
<comment type="function">
    <text evidence="17">Catalyzes the dehydration of the S-form of NAD(P)HX at the expense of ADP, which is converted to AMP. Together with NAD(P)HX epimerase, which catalyzes the epimerization of the S- and R-forms, the enzyme allows the repair of both epimers of NAD(P)HX, a damaged form of NAD(P)H that is a result of enzymatic or heat-dependent hydration.</text>
</comment>
<feature type="binding site" evidence="17">
    <location>
        <position position="375"/>
    </location>
    <ligand>
        <name>(6S)-NADPHX</name>
        <dbReference type="ChEBI" id="CHEBI:64076"/>
    </ligand>
</feature>
<feature type="binding site" evidence="17">
    <location>
        <position position="324"/>
    </location>
    <ligand>
        <name>(6S)-NADPHX</name>
        <dbReference type="ChEBI" id="CHEBI:64076"/>
    </ligand>
</feature>
<evidence type="ECO:0000256" key="8">
    <source>
        <dbReference type="ARBA" id="ARBA00022857"/>
    </source>
</evidence>
<feature type="binding site" evidence="18">
    <location>
        <position position="158"/>
    </location>
    <ligand>
        <name>(6S)-NADPHX</name>
        <dbReference type="ChEBI" id="CHEBI:64076"/>
    </ligand>
</feature>
<keyword evidence="5 18" id="KW-0479">Metal-binding</keyword>
<dbReference type="PIRSF" id="PIRSF017184">
    <property type="entry name" value="Nnr"/>
    <property type="match status" value="1"/>
</dbReference>
<comment type="catalytic activity">
    <reaction evidence="2 18 19">
        <text>(6R)-NADPHX = (6S)-NADPHX</text>
        <dbReference type="Rhea" id="RHEA:32227"/>
        <dbReference type="ChEBI" id="CHEBI:64076"/>
        <dbReference type="ChEBI" id="CHEBI:64077"/>
        <dbReference type="EC" id="5.1.99.6"/>
    </reaction>
</comment>
<evidence type="ECO:0000256" key="16">
    <source>
        <dbReference type="ARBA" id="ARBA00049209"/>
    </source>
</evidence>
<dbReference type="GO" id="GO:0005524">
    <property type="term" value="F:ATP binding"/>
    <property type="evidence" value="ECO:0007669"/>
    <property type="project" value="UniProtKB-UniRule"/>
</dbReference>
<proteinExistence type="inferred from homology"/>
<accession>A0A1G8D8L8</accession>
<keyword evidence="13" id="KW-0511">Multifunctional enzyme</keyword>
<comment type="cofactor">
    <cofactor evidence="17">
        <name>Mg(2+)</name>
        <dbReference type="ChEBI" id="CHEBI:18420"/>
    </cofactor>
</comment>
<evidence type="ECO:0000256" key="13">
    <source>
        <dbReference type="ARBA" id="ARBA00023268"/>
    </source>
</evidence>
<evidence type="ECO:0000259" key="20">
    <source>
        <dbReference type="PROSITE" id="PS51383"/>
    </source>
</evidence>
<dbReference type="HAMAP" id="MF_01965">
    <property type="entry name" value="NADHX_dehydratase"/>
    <property type="match status" value="1"/>
</dbReference>
<dbReference type="AlphaFoldDB" id="A0A1G8D8L8"/>
<comment type="similarity">
    <text evidence="4 19">In the C-terminal section; belongs to the NnrD/CARKD family.</text>
</comment>
<feature type="binding site" evidence="18">
    <location>
        <position position="161"/>
    </location>
    <ligand>
        <name>K(+)</name>
        <dbReference type="ChEBI" id="CHEBI:29103"/>
    </ligand>
</feature>
<dbReference type="PROSITE" id="PS01050">
    <property type="entry name" value="YJEF_C_2"/>
    <property type="match status" value="1"/>
</dbReference>
<keyword evidence="7 17" id="KW-0067">ATP-binding</keyword>
<evidence type="ECO:0000256" key="7">
    <source>
        <dbReference type="ARBA" id="ARBA00022840"/>
    </source>
</evidence>
<dbReference type="GO" id="GO:0046872">
    <property type="term" value="F:metal ion binding"/>
    <property type="evidence" value="ECO:0007669"/>
    <property type="project" value="UniProtKB-UniRule"/>
</dbReference>
<keyword evidence="6 17" id="KW-0547">Nucleotide-binding</keyword>
<feature type="binding site" evidence="18">
    <location>
        <begin position="58"/>
        <end position="62"/>
    </location>
    <ligand>
        <name>(6S)-NADPHX</name>
        <dbReference type="ChEBI" id="CHEBI:64076"/>
    </ligand>
</feature>
<evidence type="ECO:0000313" key="22">
    <source>
        <dbReference type="EMBL" id="SDH54051.1"/>
    </source>
</evidence>
<dbReference type="EMBL" id="FNDQ01000006">
    <property type="protein sequence ID" value="SDH54051.1"/>
    <property type="molecule type" value="Genomic_DNA"/>
</dbReference>
<feature type="binding site" evidence="17">
    <location>
        <position position="439"/>
    </location>
    <ligand>
        <name>AMP</name>
        <dbReference type="ChEBI" id="CHEBI:456215"/>
    </ligand>
</feature>
<evidence type="ECO:0000256" key="14">
    <source>
        <dbReference type="ARBA" id="ARBA00025153"/>
    </source>
</evidence>
<keyword evidence="8 17" id="KW-0521">NADP</keyword>
<evidence type="ECO:0000259" key="21">
    <source>
        <dbReference type="PROSITE" id="PS51385"/>
    </source>
</evidence>
<keyword evidence="12 17" id="KW-0456">Lyase</keyword>
<dbReference type="EC" id="5.1.99.6" evidence="19"/>
<dbReference type="GO" id="GO:0016301">
    <property type="term" value="F:kinase activity"/>
    <property type="evidence" value="ECO:0007669"/>
    <property type="project" value="UniProtKB-KW"/>
</dbReference>
<evidence type="ECO:0000313" key="23">
    <source>
        <dbReference type="Proteomes" id="UP000243588"/>
    </source>
</evidence>
<comment type="catalytic activity">
    <reaction evidence="15 17 19">
        <text>(6S)-NADHX + ADP = AMP + phosphate + NADH + H(+)</text>
        <dbReference type="Rhea" id="RHEA:32223"/>
        <dbReference type="ChEBI" id="CHEBI:15378"/>
        <dbReference type="ChEBI" id="CHEBI:43474"/>
        <dbReference type="ChEBI" id="CHEBI:57945"/>
        <dbReference type="ChEBI" id="CHEBI:64074"/>
        <dbReference type="ChEBI" id="CHEBI:456215"/>
        <dbReference type="ChEBI" id="CHEBI:456216"/>
        <dbReference type="EC" id="4.2.1.136"/>
    </reaction>
</comment>